<dbReference type="GO" id="GO:0000160">
    <property type="term" value="P:phosphorelay signal transduction system"/>
    <property type="evidence" value="ECO:0007669"/>
    <property type="project" value="InterPro"/>
</dbReference>
<dbReference type="Pfam" id="PF00931">
    <property type="entry name" value="NB-ARC"/>
    <property type="match status" value="1"/>
</dbReference>
<dbReference type="SMART" id="SM00382">
    <property type="entry name" value="AAA"/>
    <property type="match status" value="1"/>
</dbReference>
<dbReference type="InterPro" id="IPR051677">
    <property type="entry name" value="AfsR-DnrI-RedD_regulator"/>
</dbReference>
<evidence type="ECO:0000256" key="7">
    <source>
        <dbReference type="SAM" id="MobiDB-lite"/>
    </source>
</evidence>
<dbReference type="GO" id="GO:0006355">
    <property type="term" value="P:regulation of DNA-templated transcription"/>
    <property type="evidence" value="ECO:0007669"/>
    <property type="project" value="InterPro"/>
</dbReference>
<feature type="repeat" description="TPR" evidence="5">
    <location>
        <begin position="793"/>
        <end position="826"/>
    </location>
</feature>
<dbReference type="InterPro" id="IPR001867">
    <property type="entry name" value="OmpR/PhoB-type_DNA-bd"/>
</dbReference>
<dbReference type="Gene3D" id="1.10.10.10">
    <property type="entry name" value="Winged helix-like DNA-binding domain superfamily/Winged helix DNA-binding domain"/>
    <property type="match status" value="1"/>
</dbReference>
<dbReference type="Pfam" id="PF00486">
    <property type="entry name" value="Trans_reg_C"/>
    <property type="match status" value="1"/>
</dbReference>
<evidence type="ECO:0000313" key="10">
    <source>
        <dbReference type="Proteomes" id="UP001141259"/>
    </source>
</evidence>
<dbReference type="SMART" id="SM00028">
    <property type="entry name" value="TPR"/>
    <property type="match status" value="7"/>
</dbReference>
<dbReference type="Pfam" id="PF13424">
    <property type="entry name" value="TPR_12"/>
    <property type="match status" value="2"/>
</dbReference>
<comment type="caution">
    <text evidence="9">The sequence shown here is derived from an EMBL/GenBank/DDBJ whole genome shotgun (WGS) entry which is preliminary data.</text>
</comment>
<accession>A0A9X3AGB3</accession>
<dbReference type="PANTHER" id="PTHR35807:SF1">
    <property type="entry name" value="TRANSCRIPTIONAL REGULATOR REDD"/>
    <property type="match status" value="1"/>
</dbReference>
<dbReference type="InterPro" id="IPR036388">
    <property type="entry name" value="WH-like_DNA-bd_sf"/>
</dbReference>
<comment type="similarity">
    <text evidence="1">Belongs to the AfsR/DnrI/RedD regulatory family.</text>
</comment>
<dbReference type="InterPro" id="IPR019734">
    <property type="entry name" value="TPR_rpt"/>
</dbReference>
<feature type="repeat" description="TPR" evidence="5">
    <location>
        <begin position="913"/>
        <end position="946"/>
    </location>
</feature>
<feature type="DNA-binding region" description="OmpR/PhoB-type" evidence="6">
    <location>
        <begin position="1"/>
        <end position="97"/>
    </location>
</feature>
<dbReference type="PANTHER" id="PTHR35807">
    <property type="entry name" value="TRANSCRIPTIONAL REGULATOR REDD-RELATED"/>
    <property type="match status" value="1"/>
</dbReference>
<keyword evidence="5" id="KW-0802">TPR repeat</keyword>
<dbReference type="InterPro" id="IPR002182">
    <property type="entry name" value="NB-ARC"/>
</dbReference>
<evidence type="ECO:0000259" key="8">
    <source>
        <dbReference type="PROSITE" id="PS51755"/>
    </source>
</evidence>
<dbReference type="SUPFAM" id="SSF48452">
    <property type="entry name" value="TPR-like"/>
    <property type="match status" value="3"/>
</dbReference>
<evidence type="ECO:0000256" key="1">
    <source>
        <dbReference type="ARBA" id="ARBA00005820"/>
    </source>
</evidence>
<dbReference type="SUPFAM" id="SSF52540">
    <property type="entry name" value="P-loop containing nucleoside triphosphate hydrolases"/>
    <property type="match status" value="1"/>
</dbReference>
<organism evidence="9 10">
    <name type="scientific">Umezawaea endophytica</name>
    <dbReference type="NCBI Taxonomy" id="1654476"/>
    <lineage>
        <taxon>Bacteria</taxon>
        <taxon>Bacillati</taxon>
        <taxon>Actinomycetota</taxon>
        <taxon>Actinomycetes</taxon>
        <taxon>Pseudonocardiales</taxon>
        <taxon>Pseudonocardiaceae</taxon>
        <taxon>Umezawaea</taxon>
    </lineage>
</organism>
<proteinExistence type="inferred from homology"/>
<evidence type="ECO:0000313" key="9">
    <source>
        <dbReference type="EMBL" id="MCS7479386.1"/>
    </source>
</evidence>
<dbReference type="InterPro" id="IPR003593">
    <property type="entry name" value="AAA+_ATPase"/>
</dbReference>
<dbReference type="PRINTS" id="PR00364">
    <property type="entry name" value="DISEASERSIST"/>
</dbReference>
<gene>
    <name evidence="9" type="ORF">NZH93_21185</name>
</gene>
<dbReference type="EMBL" id="JANYMP010000010">
    <property type="protein sequence ID" value="MCS7479386.1"/>
    <property type="molecule type" value="Genomic_DNA"/>
</dbReference>
<evidence type="ECO:0000256" key="2">
    <source>
        <dbReference type="ARBA" id="ARBA00023015"/>
    </source>
</evidence>
<feature type="repeat" description="TPR" evidence="5">
    <location>
        <begin position="713"/>
        <end position="746"/>
    </location>
</feature>
<dbReference type="Gene3D" id="1.25.40.10">
    <property type="entry name" value="Tetratricopeptide repeat domain"/>
    <property type="match status" value="2"/>
</dbReference>
<keyword evidence="10" id="KW-1185">Reference proteome</keyword>
<feature type="domain" description="OmpR/PhoB-type" evidence="8">
    <location>
        <begin position="1"/>
        <end position="97"/>
    </location>
</feature>
<dbReference type="GO" id="GO:0003677">
    <property type="term" value="F:DNA binding"/>
    <property type="evidence" value="ECO:0007669"/>
    <property type="project" value="UniProtKB-UniRule"/>
</dbReference>
<dbReference type="AlphaFoldDB" id="A0A9X3AGB3"/>
<keyword evidence="4" id="KW-0804">Transcription</keyword>
<evidence type="ECO:0000256" key="3">
    <source>
        <dbReference type="ARBA" id="ARBA00023125"/>
    </source>
</evidence>
<dbReference type="RefSeq" id="WP_259624892.1">
    <property type="nucleotide sequence ID" value="NZ_JANYMP010000010.1"/>
</dbReference>
<name>A0A9X3AGB3_9PSEU</name>
<dbReference type="PROSITE" id="PS51755">
    <property type="entry name" value="OMPR_PHOB"/>
    <property type="match status" value="1"/>
</dbReference>
<dbReference type="InterPro" id="IPR027417">
    <property type="entry name" value="P-loop_NTPase"/>
</dbReference>
<dbReference type="InterPro" id="IPR005158">
    <property type="entry name" value="BTAD"/>
</dbReference>
<keyword evidence="2" id="KW-0805">Transcription regulation</keyword>
<dbReference type="InterPro" id="IPR011990">
    <property type="entry name" value="TPR-like_helical_dom_sf"/>
</dbReference>
<dbReference type="Pfam" id="PF13176">
    <property type="entry name" value="TPR_7"/>
    <property type="match status" value="1"/>
</dbReference>
<reference evidence="9" key="1">
    <citation type="submission" date="2022-08" db="EMBL/GenBank/DDBJ databases">
        <authorList>
            <person name="Tistechok S."/>
            <person name="Samborskyy M."/>
            <person name="Roman I."/>
        </authorList>
    </citation>
    <scope>NUCLEOTIDE SEQUENCE</scope>
    <source>
        <strain evidence="9">DSM 103496</strain>
    </source>
</reference>
<evidence type="ECO:0000256" key="4">
    <source>
        <dbReference type="ARBA" id="ARBA00023163"/>
    </source>
</evidence>
<feature type="region of interest" description="Disordered" evidence="7">
    <location>
        <begin position="246"/>
        <end position="266"/>
    </location>
</feature>
<dbReference type="GO" id="GO:0043531">
    <property type="term" value="F:ADP binding"/>
    <property type="evidence" value="ECO:0007669"/>
    <property type="project" value="InterPro"/>
</dbReference>
<protein>
    <submittedName>
        <fullName evidence="9">Tetratricopeptide repeat protein</fullName>
    </submittedName>
</protein>
<evidence type="ECO:0000256" key="6">
    <source>
        <dbReference type="PROSITE-ProRule" id="PRU01091"/>
    </source>
</evidence>
<dbReference type="SMART" id="SM01043">
    <property type="entry name" value="BTAD"/>
    <property type="match status" value="1"/>
</dbReference>
<dbReference type="CDD" id="cd15831">
    <property type="entry name" value="BTAD"/>
    <property type="match status" value="1"/>
</dbReference>
<evidence type="ECO:0000256" key="5">
    <source>
        <dbReference type="PROSITE-ProRule" id="PRU00339"/>
    </source>
</evidence>
<dbReference type="SUPFAM" id="SSF46894">
    <property type="entry name" value="C-terminal effector domain of the bipartite response regulators"/>
    <property type="match status" value="1"/>
</dbReference>
<dbReference type="SMART" id="SM00862">
    <property type="entry name" value="Trans_reg_C"/>
    <property type="match status" value="1"/>
</dbReference>
<keyword evidence="3 6" id="KW-0238">DNA-binding</keyword>
<sequence length="1082" mass="116814">MRIHLLGPLRVWRNGLELDLGPPGRRAVLGLLVLASGGQVSRADLTAALWGDHPPASATNVLQTHVKHLRRLLEPDREARGRSEVLPYVNGGYAVRVDAVDVDLDGFRRLVGEAAEADRADDPASVAALLGEALSLWQGPPLADLTILAEHPGVVALAQERRTAVVRYAEAVIAVGRAEEALPVLTRAAAEHPLDEHLHAWLIRAHRAAGRRATAFEVHRRIRERLVEELGVEPDPELTVAHLELLKDDDPPDPDRAQARRSAPSQLPADVVGFTGRTTELSRLDGLPTAPGSPAVVISGTAGVGKTALALRWAHRVRDRFPDGVLYANLRGHSTEPPVRPITVLAHFLVSLGTSADQVPVDPESAAALFRTELADREVLLVLDNAASADQVRPLLPGADGCLVVVTSRDRMVGLVATNGAQQVPLDVLPPEDSLRLVATLLGRERVEAEQAAAAEFVRLCAHLPLALRIAAAKLADHPRRAIADHVAELRAGDPLAALEVPGDEQAAVRTAFHLSYAALPERAQGLFRSLGLVPGADVSGAAVAALLGVDGHEAAPWLDFLTRAHLVEEHLPGRYRFHDLLRHYAVELGLLRDDPADRDLAVGRLHDWYLREVDAAARVLYPHMLRLPGEHVGAVAELDTAANARKWLDVERGNLVAAIRHAADHGPRRTAWLLADSLRGYFWQSQHSVDWAATGGAALKAAHADGEARAEAAALLSLADLDFRLSHYRSAVEHYTRALVLARRTGWSEGHAAVLGNLGCVYWQYGLLPKAVVHLDRALELSRTAGQQAGQAVAVGNLGLVHWQWGRLERAADHYSRALDLYRRIGSRYGESINLGNLGQVRHAQGRTAEAVSLLRSALAMHSEASARYGETESHNHLAAVLSDTGHDGEALDHARTALDCAYAIRDPRAEAEALITLGDIRHRLGDRAEAVRHHRRALELVRRTGDRYPQLDALLGLAVAGADLTTAREVLALAEQARYRAIVGRALTTIADLLLTRGDPGAAVEQARAAITVQRGTGHRVSEARAQVVLGRALRATAGTGVRTAWGEALAVFDSAGMPEVEEVRDLLADQRTDRVRATR</sequence>
<dbReference type="InterPro" id="IPR016032">
    <property type="entry name" value="Sig_transdc_resp-reg_C-effctor"/>
</dbReference>
<feature type="compositionally biased region" description="Basic and acidic residues" evidence="7">
    <location>
        <begin position="246"/>
        <end position="258"/>
    </location>
</feature>
<dbReference type="Pfam" id="PF03704">
    <property type="entry name" value="BTAD"/>
    <property type="match status" value="1"/>
</dbReference>
<dbReference type="PROSITE" id="PS50005">
    <property type="entry name" value="TPR"/>
    <property type="match status" value="3"/>
</dbReference>
<dbReference type="Proteomes" id="UP001141259">
    <property type="component" value="Unassembled WGS sequence"/>
</dbReference>
<dbReference type="Gene3D" id="3.40.50.300">
    <property type="entry name" value="P-loop containing nucleotide triphosphate hydrolases"/>
    <property type="match status" value="1"/>
</dbReference>